<comment type="caution">
    <text evidence="2">The sequence shown here is derived from an EMBL/GenBank/DDBJ whole genome shotgun (WGS) entry which is preliminary data.</text>
</comment>
<dbReference type="Proteomes" id="UP000020218">
    <property type="component" value="Unassembled WGS sequence"/>
</dbReference>
<sequence>MRSNHSETAGEPTRSEIDACPDPLLIEFGARWCGHCQALQAPLAAALAAYPAIRHLRIEDGPGRPLGRSFAVRLWPTLVFLHQGQELIRLVRPAAAETIEQALAALHLQSANPNCQDWA</sequence>
<dbReference type="Pfam" id="PF00085">
    <property type="entry name" value="Thioredoxin"/>
    <property type="match status" value="1"/>
</dbReference>
<dbReference type="PATRIC" id="fig|1454001.3.peg.3866"/>
<dbReference type="CDD" id="cd02947">
    <property type="entry name" value="TRX_family"/>
    <property type="match status" value="1"/>
</dbReference>
<proteinExistence type="predicted"/>
<name>A0A011NHU8_9PROT</name>
<protein>
    <submittedName>
        <fullName evidence="2">Thioredoxin-like protein</fullName>
    </submittedName>
</protein>
<keyword evidence="3" id="KW-1185">Reference proteome</keyword>
<evidence type="ECO:0000259" key="1">
    <source>
        <dbReference type="Pfam" id="PF00085"/>
    </source>
</evidence>
<dbReference type="STRING" id="1454001.AW08_03841"/>
<dbReference type="Gene3D" id="3.40.30.10">
    <property type="entry name" value="Glutaredoxin"/>
    <property type="match status" value="1"/>
</dbReference>
<dbReference type="EMBL" id="JFAX01000043">
    <property type="protein sequence ID" value="EXI63920.1"/>
    <property type="molecule type" value="Genomic_DNA"/>
</dbReference>
<evidence type="ECO:0000313" key="3">
    <source>
        <dbReference type="Proteomes" id="UP000020218"/>
    </source>
</evidence>
<dbReference type="AlphaFoldDB" id="A0A011NHU8"/>
<evidence type="ECO:0000313" key="2">
    <source>
        <dbReference type="EMBL" id="EXI63920.1"/>
    </source>
</evidence>
<dbReference type="InterPro" id="IPR013766">
    <property type="entry name" value="Thioredoxin_domain"/>
</dbReference>
<dbReference type="InterPro" id="IPR036249">
    <property type="entry name" value="Thioredoxin-like_sf"/>
</dbReference>
<organism evidence="2 3">
    <name type="scientific">Candidatus Accumulibacter adjunctus</name>
    <dbReference type="NCBI Taxonomy" id="1454001"/>
    <lineage>
        <taxon>Bacteria</taxon>
        <taxon>Pseudomonadati</taxon>
        <taxon>Pseudomonadota</taxon>
        <taxon>Betaproteobacteria</taxon>
        <taxon>Candidatus Accumulibacter</taxon>
    </lineage>
</organism>
<gene>
    <name evidence="2" type="ORF">AW08_03841</name>
</gene>
<feature type="domain" description="Thioredoxin" evidence="1">
    <location>
        <begin position="16"/>
        <end position="104"/>
    </location>
</feature>
<accession>A0A011NHU8</accession>
<dbReference type="SUPFAM" id="SSF52833">
    <property type="entry name" value="Thioredoxin-like"/>
    <property type="match status" value="1"/>
</dbReference>
<reference evidence="2" key="1">
    <citation type="submission" date="2014-02" db="EMBL/GenBank/DDBJ databases">
        <title>Expanding our view of genomic diversity in Candidatus Accumulibacter clades.</title>
        <authorList>
            <person name="Skennerton C.T."/>
            <person name="Barr J.J."/>
            <person name="Slater F.R."/>
            <person name="Bond P.L."/>
            <person name="Tyson G.W."/>
        </authorList>
    </citation>
    <scope>NUCLEOTIDE SEQUENCE [LARGE SCALE GENOMIC DNA]</scope>
</reference>